<dbReference type="AlphaFoldDB" id="M1XQH8"/>
<accession>M1XQH8</accession>
<dbReference type="InterPro" id="IPR055713">
    <property type="entry name" value="DUF7289"/>
</dbReference>
<keyword evidence="5" id="KW-1185">Reference proteome</keyword>
<feature type="domain" description="DUF7305" evidence="3">
    <location>
        <begin position="275"/>
        <end position="449"/>
    </location>
</feature>
<keyword evidence="2" id="KW-0472">Membrane</keyword>
<keyword evidence="2" id="KW-1133">Transmembrane helix</keyword>
<dbReference type="EMBL" id="HF582854">
    <property type="protein sequence ID" value="CCQ36419.1"/>
    <property type="molecule type" value="Genomic_DNA"/>
</dbReference>
<dbReference type="RefSeq" id="WP_015409219.1">
    <property type="nucleotide sequence ID" value="NC_020388.1"/>
</dbReference>
<reference evidence="4 5" key="1">
    <citation type="journal article" date="2013" name="Genome Announc.">
        <title>Genome of the haloarchaeon Natronomonas moolapensis, a neutrophilic member of a previously haloalkaliphilic genus.</title>
        <authorList>
            <person name="Dyall-Smith M.L."/>
            <person name="Pfeiffer F."/>
            <person name="Oberwinkler T."/>
            <person name="Klee K."/>
            <person name="Rampp M."/>
            <person name="Palm P."/>
            <person name="Gross K."/>
            <person name="Schuster S.C."/>
            <person name="Oesterhelt D."/>
        </authorList>
    </citation>
    <scope>NUCLEOTIDE SEQUENCE [LARGE SCALE GENOMIC DNA]</scope>
    <source>
        <strain evidence="5">DSM 18674 / JCM 14361 / 8.8.11</strain>
    </source>
</reference>
<evidence type="ECO:0000256" key="2">
    <source>
        <dbReference type="SAM" id="Phobius"/>
    </source>
</evidence>
<dbReference type="Pfam" id="PF23960">
    <property type="entry name" value="DUF7289"/>
    <property type="match status" value="1"/>
</dbReference>
<feature type="region of interest" description="Disordered" evidence="1">
    <location>
        <begin position="177"/>
        <end position="202"/>
    </location>
</feature>
<dbReference type="eggNOG" id="arCOG02911">
    <property type="taxonomic scope" value="Archaea"/>
</dbReference>
<protein>
    <submittedName>
        <fullName evidence="4">Probable secreted glycoprotein</fullName>
    </submittedName>
</protein>
<keyword evidence="2" id="KW-0812">Transmembrane</keyword>
<evidence type="ECO:0000256" key="1">
    <source>
        <dbReference type="SAM" id="MobiDB-lite"/>
    </source>
</evidence>
<dbReference type="OrthoDB" id="148042at2157"/>
<dbReference type="Pfam" id="PF23981">
    <property type="entry name" value="DUF7305"/>
    <property type="match status" value="1"/>
</dbReference>
<dbReference type="Proteomes" id="UP000011867">
    <property type="component" value="Chromosome"/>
</dbReference>
<evidence type="ECO:0000313" key="4">
    <source>
        <dbReference type="EMBL" id="CCQ36419.1"/>
    </source>
</evidence>
<name>M1XQH8_NATM8</name>
<organism evidence="4 5">
    <name type="scientific">Natronomonas moolapensis (strain DSM 18674 / CECT 7526 / JCM 14361 / 8.8.11)</name>
    <dbReference type="NCBI Taxonomy" id="268739"/>
    <lineage>
        <taxon>Archaea</taxon>
        <taxon>Methanobacteriati</taxon>
        <taxon>Methanobacteriota</taxon>
        <taxon>Stenosarchaea group</taxon>
        <taxon>Halobacteria</taxon>
        <taxon>Halobacteriales</taxon>
        <taxon>Natronomonadaceae</taxon>
        <taxon>Natronomonas</taxon>
    </lineage>
</organism>
<evidence type="ECO:0000259" key="3">
    <source>
        <dbReference type="Pfam" id="PF23981"/>
    </source>
</evidence>
<dbReference type="HOGENOM" id="CLU_029417_0_0_2"/>
<sequence length="474" mass="50325">MTTRAVSNPVGVILILGMTVLSVGALLAAGGAVIDNTRADAERSQMENSMSAFSSKASLVGLGESGHQRFSLGRVSQGQVDVREDAGRVRIWVDRSDDGSGDFDDCDDISDDSERTCIADATMGALVYENDGREIAYQGGGVWARQGDFSRMLSPPEFHYRAETLTFPIINVTGSGAASGDVRGAVSSEKGSQRLYPDDSPLTNPLSGGTVYVEIESEYCTGWQSFFEGQMEESPREECGEDDTVKIALDASLSPVFGAAITSNKNTSNGNPTVENHREGIDAPPADSEIESQVGECSEWGPIASSVSTGTHCTEDPDEFQDLSINTTDGDVKIVIDDVDNDGITDAGNIDIEGDGTVEVYLNSGGGIDISGNNDININGDPEQFVIYVHSDSKEIKLSGTVNYAGGIYAPNATLYQGGTITVDGSVVVREFGITNKGAIFNHDKSMNNITPELGTDLVNYVHVSERSVEVEFG</sequence>
<feature type="transmembrane region" description="Helical" evidence="2">
    <location>
        <begin position="12"/>
        <end position="34"/>
    </location>
</feature>
<dbReference type="KEGG" id="nmo:Nmlp_2247"/>
<evidence type="ECO:0000313" key="5">
    <source>
        <dbReference type="Proteomes" id="UP000011867"/>
    </source>
</evidence>
<gene>
    <name evidence="4" type="ordered locus">Nmlp_2247</name>
</gene>
<proteinExistence type="predicted"/>
<dbReference type="GeneID" id="14651183"/>
<dbReference type="InterPro" id="IPR055729">
    <property type="entry name" value="DUF7305"/>
</dbReference>